<dbReference type="GO" id="GO:0008237">
    <property type="term" value="F:metallopeptidase activity"/>
    <property type="evidence" value="ECO:0007669"/>
    <property type="project" value="InterPro"/>
</dbReference>
<dbReference type="PANTHER" id="PTHR38478:SF1">
    <property type="entry name" value="ZINC DEPENDENT METALLOPROTEASE DOMAIN LIPOPROTEIN"/>
    <property type="match status" value="1"/>
</dbReference>
<dbReference type="RefSeq" id="WP_124028179.1">
    <property type="nucleotide sequence ID" value="NZ_JBHRSN010000006.1"/>
</dbReference>
<evidence type="ECO:0000256" key="1">
    <source>
        <dbReference type="SAM" id="MobiDB-lite"/>
    </source>
</evidence>
<comment type="caution">
    <text evidence="4">The sequence shown here is derived from an EMBL/GenBank/DDBJ whole genome shotgun (WGS) entry which is preliminary data.</text>
</comment>
<evidence type="ECO:0000313" key="4">
    <source>
        <dbReference type="EMBL" id="RPJ66822.1"/>
    </source>
</evidence>
<dbReference type="InterPro" id="IPR032534">
    <property type="entry name" value="EcxA_zinc-bd"/>
</dbReference>
<evidence type="ECO:0000259" key="3">
    <source>
        <dbReference type="Pfam" id="PF17148"/>
    </source>
</evidence>
<feature type="domain" description="EcxA zinc-binding" evidence="2">
    <location>
        <begin position="369"/>
        <end position="676"/>
    </location>
</feature>
<dbReference type="OrthoDB" id="9776599at2"/>
<dbReference type="SUPFAM" id="SSF55486">
    <property type="entry name" value="Metalloproteases ('zincins'), catalytic domain"/>
    <property type="match status" value="1"/>
</dbReference>
<feature type="domain" description="DUF5117" evidence="3">
    <location>
        <begin position="50"/>
        <end position="241"/>
    </location>
</feature>
<dbReference type="Pfam" id="PF16313">
    <property type="entry name" value="DUF4953"/>
    <property type="match status" value="1"/>
</dbReference>
<proteinExistence type="predicted"/>
<protein>
    <submittedName>
        <fullName evidence="4">DUF5117 domain-containing protein</fullName>
    </submittedName>
</protein>
<accession>A0A3N5Y019</accession>
<dbReference type="Pfam" id="PF17148">
    <property type="entry name" value="DUF5117"/>
    <property type="match status" value="1"/>
</dbReference>
<dbReference type="Proteomes" id="UP000275281">
    <property type="component" value="Unassembled WGS sequence"/>
</dbReference>
<organism evidence="4 5">
    <name type="scientific">Alteromonas sediminis</name>
    <dbReference type="NCBI Taxonomy" id="2259342"/>
    <lineage>
        <taxon>Bacteria</taxon>
        <taxon>Pseudomonadati</taxon>
        <taxon>Pseudomonadota</taxon>
        <taxon>Gammaproteobacteria</taxon>
        <taxon>Alteromonadales</taxon>
        <taxon>Alteromonadaceae</taxon>
        <taxon>Alteromonas/Salinimonas group</taxon>
        <taxon>Alteromonas</taxon>
    </lineage>
</organism>
<dbReference type="InterPro" id="IPR024079">
    <property type="entry name" value="MetalloPept_cat_dom_sf"/>
</dbReference>
<dbReference type="InterPro" id="IPR033413">
    <property type="entry name" value="DUF5117"/>
</dbReference>
<dbReference type="EMBL" id="RPOK01000003">
    <property type="protein sequence ID" value="RPJ66822.1"/>
    <property type="molecule type" value="Genomic_DNA"/>
</dbReference>
<gene>
    <name evidence="4" type="ORF">DRW07_10645</name>
</gene>
<keyword evidence="5" id="KW-1185">Reference proteome</keyword>
<dbReference type="AlphaFoldDB" id="A0A3N5Y019"/>
<name>A0A3N5Y019_9ALTE</name>
<dbReference type="InterPro" id="IPR034032">
    <property type="entry name" value="Zn_MMP-like_bac"/>
</dbReference>
<dbReference type="CDD" id="cd04276">
    <property type="entry name" value="ZnMc_MMP_like_2"/>
    <property type="match status" value="1"/>
</dbReference>
<dbReference type="PANTHER" id="PTHR38478">
    <property type="entry name" value="PEPTIDASE M1A AND M12B"/>
    <property type="match status" value="1"/>
</dbReference>
<feature type="compositionally biased region" description="Basic and acidic residues" evidence="1">
    <location>
        <begin position="469"/>
        <end position="488"/>
    </location>
</feature>
<sequence>MRKQEGLIPIFYDGAEDKVYLQLMDFDQAMIFQSSLPQGLGSNDIGLDRGQLGETRLIEFERYGNKVLLKQLNTQYRAVSDNTAEQASIDEAFADSVIAGLPVVAESDGVVLVDYTDFLFSDIHGIAVRLERTKQGNFKVDAKRSGVYLPRTKAFPKNTELEALVTFSGNNPGNYVRQVSPDPDSISVHLHHSFIQLPDDGYEPRRFHPFSGFWKHSYMDYSVPIDQPMEQKLIPRHRLAKVDPTASSSPAVEPIVYYLDPGIPEPVMSALRDGALWWNDAFTAIGYENAFQVKVLPADADPMDVRYNVIQWVHRATRGWSYGTSVVDPRTGEIIKGHVTLGSLRVRQDYLIALGLTSPFGEANTDTSAQQEMALARIRQLSAHEVGHTLGIAHNFAASETDRDSVMDYPHPKIQIVRGKISLEGAYAVGMGRWDMHTIEYGYQDFTDAEAEVLGLAQTITAAYESGMRYKSDPDSRSGRHPSADGHLWDNGADPIAEFERVAAVRQHGLEHFGLNTIPEGTPLSDLEEFLAPLYFAHRYQADAVAKLIGGIDYQYEVKSERPIQGQTIVSPKRQNNALKALLGSLSPEFLALPNSVTQIIIPKVYGSSRNRESFVGRTGLMFDPLSAAEASAANTVQLLLHPERLNRLTWQRTIDERHLSAEGLLNQLLDKTWKAPVSGSDGISKALAKGINERVKLVVLYAAVDTLNADSLSPENRLAVMGTLQEFTAWLARNNNSSVDKALLRLLETYWQTGEWHGTFKPVNMPPGSPI</sequence>
<evidence type="ECO:0000313" key="5">
    <source>
        <dbReference type="Proteomes" id="UP000275281"/>
    </source>
</evidence>
<reference evidence="4 5" key="1">
    <citation type="submission" date="2018-11" db="EMBL/GenBank/DDBJ databases">
        <authorList>
            <person name="Ye M.-Q."/>
            <person name="Du Z.-J."/>
        </authorList>
    </citation>
    <scope>NUCLEOTIDE SEQUENCE [LARGE SCALE GENOMIC DNA]</scope>
    <source>
        <strain evidence="4 5">U0105</strain>
    </source>
</reference>
<feature type="region of interest" description="Disordered" evidence="1">
    <location>
        <begin position="469"/>
        <end position="490"/>
    </location>
</feature>
<dbReference type="Gene3D" id="3.40.390.10">
    <property type="entry name" value="Collagenase (Catalytic Domain)"/>
    <property type="match status" value="1"/>
</dbReference>
<evidence type="ECO:0000259" key="2">
    <source>
        <dbReference type="Pfam" id="PF16313"/>
    </source>
</evidence>